<dbReference type="EMBL" id="DRYQ01000023">
    <property type="protein sequence ID" value="HHQ50081.1"/>
    <property type="molecule type" value="Genomic_DNA"/>
</dbReference>
<comment type="caution">
    <text evidence="1">The sequence shown here is derived from an EMBL/GenBank/DDBJ whole genome shotgun (WGS) entry which is preliminary data.</text>
</comment>
<sequence length="417" mass="47255">MQVKQIRSAHGVEKLVSVVARPVTVYPGGSAESVVYIDGHGVRVFLSATSSDSCIQVLDVAPVTGVIPLQVKVVIAVSATAKPGVYSIDVTIIDTRQGKAIASVKIPVYVLSSQALTGIVSDIEKLRELYKEKGIQYAVIQALSRVSTGLRFSDIKFLYELIEERRVSNGSVGDLLKRLLKKGILKHVRGFYYLVVDLRCARSVMDLKRARNGLKGAHAYLNRNPGKVHYEQGTSREVPQPIEKALKIVEKLVKEDYWVAVDFVAHVLVGIRKTGTWVLWFEDYFIYHENKTNFFHYIRSPKLSDILRELGLKPGVMMEHKNHSSEKYVIELYGSYANARRIHYLMKELGWFMYGEPLLLELSKDYFSLRELASGKVLLEHSGGGNHDNIFRVIVYPGEHIDEDNEETYFYRPSRLY</sequence>
<evidence type="ECO:0000313" key="1">
    <source>
        <dbReference type="EMBL" id="HHQ50081.1"/>
    </source>
</evidence>
<organism evidence="1">
    <name type="scientific">Ignisphaera aggregans</name>
    <dbReference type="NCBI Taxonomy" id="334771"/>
    <lineage>
        <taxon>Archaea</taxon>
        <taxon>Thermoproteota</taxon>
        <taxon>Thermoprotei</taxon>
        <taxon>Desulfurococcales</taxon>
        <taxon>Desulfurococcaceae</taxon>
        <taxon>Ignisphaera</taxon>
    </lineage>
</organism>
<proteinExistence type="predicted"/>
<dbReference type="AlphaFoldDB" id="A0A7J3Z613"/>
<accession>A0A7J3Z613</accession>
<name>A0A7J3Z613_9CREN</name>
<protein>
    <submittedName>
        <fullName evidence="1">Uncharacterized protein</fullName>
    </submittedName>
</protein>
<gene>
    <name evidence="1" type="ORF">ENM66_01840</name>
</gene>
<reference evidence="1" key="1">
    <citation type="journal article" date="2020" name="mSystems">
        <title>Genome- and Community-Level Interaction Insights into Carbon Utilization and Element Cycling Functions of Hydrothermarchaeota in Hydrothermal Sediment.</title>
        <authorList>
            <person name="Zhou Z."/>
            <person name="Liu Y."/>
            <person name="Xu W."/>
            <person name="Pan J."/>
            <person name="Luo Z.H."/>
            <person name="Li M."/>
        </authorList>
    </citation>
    <scope>NUCLEOTIDE SEQUENCE [LARGE SCALE GENOMIC DNA]</scope>
    <source>
        <strain evidence="1">SpSt-1105</strain>
    </source>
</reference>